<feature type="domain" description="Lipoyl-binding" evidence="2">
    <location>
        <begin position="122"/>
        <end position="179"/>
    </location>
</feature>
<protein>
    <recommendedName>
        <fullName evidence="2">Lipoyl-binding domain-containing protein</fullName>
    </recommendedName>
</protein>
<dbReference type="EMBL" id="MUYT01000008">
    <property type="protein sequence ID" value="OOS20339.1"/>
    <property type="molecule type" value="Genomic_DNA"/>
</dbReference>
<dbReference type="RefSeq" id="WP_078307704.1">
    <property type="nucleotide sequence ID" value="NZ_MUYT01000008.1"/>
</dbReference>
<gene>
    <name evidence="3" type="ORF">B0682_06840</name>
</gene>
<dbReference type="Pfam" id="PF00364">
    <property type="entry name" value="Biotin_lipoyl"/>
    <property type="match status" value="1"/>
</dbReference>
<dbReference type="OrthoDB" id="9811735at2"/>
<feature type="compositionally biased region" description="Low complexity" evidence="1">
    <location>
        <begin position="52"/>
        <end position="62"/>
    </location>
</feature>
<dbReference type="PANTHER" id="PTHR47597:SF1">
    <property type="entry name" value="IS A MEMBER OF THE PF|00364 BIOTIN-REQUIRING ENZYMES FAMILY-RELATED"/>
    <property type="match status" value="1"/>
</dbReference>
<name>A0A1T0CDJ3_9GAMM</name>
<feature type="region of interest" description="Disordered" evidence="1">
    <location>
        <begin position="41"/>
        <end position="97"/>
    </location>
</feature>
<evidence type="ECO:0000313" key="3">
    <source>
        <dbReference type="EMBL" id="OOS20339.1"/>
    </source>
</evidence>
<dbReference type="STRING" id="90241.B0682_06840"/>
<feature type="compositionally biased region" description="Polar residues" evidence="1">
    <location>
        <begin position="41"/>
        <end position="51"/>
    </location>
</feature>
<evidence type="ECO:0000259" key="2">
    <source>
        <dbReference type="Pfam" id="PF00364"/>
    </source>
</evidence>
<dbReference type="InterPro" id="IPR011053">
    <property type="entry name" value="Single_hybrid_motif"/>
</dbReference>
<dbReference type="Proteomes" id="UP000191094">
    <property type="component" value="Unassembled WGS sequence"/>
</dbReference>
<dbReference type="CDD" id="cd06850">
    <property type="entry name" value="biotinyl_domain"/>
    <property type="match status" value="1"/>
</dbReference>
<evidence type="ECO:0000256" key="1">
    <source>
        <dbReference type="SAM" id="MobiDB-lite"/>
    </source>
</evidence>
<proteinExistence type="predicted"/>
<dbReference type="AlphaFoldDB" id="A0A1T0CDJ3"/>
<dbReference type="InterPro" id="IPR000089">
    <property type="entry name" value="Biotin_lipoyl"/>
</dbReference>
<organism evidence="3 4">
    <name type="scientific">Lwoffella lincolnii</name>
    <dbReference type="NCBI Taxonomy" id="90241"/>
    <lineage>
        <taxon>Bacteria</taxon>
        <taxon>Pseudomonadati</taxon>
        <taxon>Pseudomonadota</taxon>
        <taxon>Gammaproteobacteria</taxon>
        <taxon>Moraxellales</taxon>
        <taxon>Moraxellaceae</taxon>
        <taxon>Lwoffella</taxon>
    </lineage>
</organism>
<accession>A0A1T0CDJ3</accession>
<evidence type="ECO:0000313" key="4">
    <source>
        <dbReference type="Proteomes" id="UP000191094"/>
    </source>
</evidence>
<dbReference type="Gene3D" id="2.40.50.100">
    <property type="match status" value="1"/>
</dbReference>
<comment type="caution">
    <text evidence="3">The sequence shown here is derived from an EMBL/GenBank/DDBJ whole genome shotgun (WGS) entry which is preliminary data.</text>
</comment>
<dbReference type="PANTHER" id="PTHR47597">
    <property type="entry name" value="IS A MEMBER OF THE PF|00364 BIOTIN-REQUIRING ENZYMES FAMILY-RELATED"/>
    <property type="match status" value="1"/>
</dbReference>
<dbReference type="SUPFAM" id="SSF51230">
    <property type="entry name" value="Single hybrid motif"/>
    <property type="match status" value="1"/>
</dbReference>
<reference evidence="3 4" key="1">
    <citation type="submission" date="2017-02" db="EMBL/GenBank/DDBJ databases">
        <title>Draft genome sequence of Moraxella lincolnii CCUG 9405T type strain.</title>
        <authorList>
            <person name="Salva-Serra F."/>
            <person name="Engstrom-Jakobsson H."/>
            <person name="Thorell K."/>
            <person name="Jaen-Luchoro D."/>
            <person name="Gonzales-Siles L."/>
            <person name="Karlsson R."/>
            <person name="Yazdan S."/>
            <person name="Boulund F."/>
            <person name="Johnning A."/>
            <person name="Engstrand L."/>
            <person name="Kristiansson E."/>
            <person name="Moore E."/>
        </authorList>
    </citation>
    <scope>NUCLEOTIDE SEQUENCE [LARGE SCALE GENOMIC DNA]</scope>
    <source>
        <strain evidence="3 4">CCUG 9405</strain>
    </source>
</reference>
<sequence length="182" mass="19518">MNIDIQQVQHIVNLVNQSPIQSLSISDGQQSLQINKWTTPQPMTSLAQPSRSNNSNNNSNNSPFLASTPQKSQNKRSNSKSKANSEPSGGLGGQIANTRDVDTGRIIAANHVGYLRLRADDVTSVLVKVGDTVSKGQTLAYVQSTVKMLPVTANISGQITDILANDGDKIEYGQALFALARD</sequence>
<dbReference type="InterPro" id="IPR053217">
    <property type="entry name" value="ACC_Biotin_Carrier"/>
</dbReference>
<keyword evidence="4" id="KW-1185">Reference proteome</keyword>